<gene>
    <name evidence="3" type="ORF">JMJ35_002840</name>
</gene>
<name>A0AA39R6I4_9LECA</name>
<evidence type="ECO:0000313" key="4">
    <source>
        <dbReference type="Proteomes" id="UP001166286"/>
    </source>
</evidence>
<reference evidence="3" key="1">
    <citation type="submission" date="2023-03" db="EMBL/GenBank/DDBJ databases">
        <title>Complete genome of Cladonia borealis.</title>
        <authorList>
            <person name="Park H."/>
        </authorList>
    </citation>
    <scope>NUCLEOTIDE SEQUENCE</scope>
    <source>
        <strain evidence="3">ANT050790</strain>
    </source>
</reference>
<sequence length="206" mass="22649">MSGASSTPGREAQFQSSSPRISRAMGEEIDRLTTELERAHAREARLREDLEAQRTAARQWQSRAEEAERELSRIQGSFPEFNNLWRAMGQALANVTGQVVDDGNDAIFLPGDGEDVHMTDDESTPVFGPSLFRISDSGSENSESEALHAAGESPSSTESDLDGLSNVADLVRRRWRDQMRRVLGDNQAGVHREDGNHNAGQGQART</sequence>
<feature type="region of interest" description="Disordered" evidence="2">
    <location>
        <begin position="134"/>
        <end position="164"/>
    </location>
</feature>
<evidence type="ECO:0000256" key="2">
    <source>
        <dbReference type="SAM" id="MobiDB-lite"/>
    </source>
</evidence>
<evidence type="ECO:0000256" key="1">
    <source>
        <dbReference type="SAM" id="Coils"/>
    </source>
</evidence>
<comment type="caution">
    <text evidence="3">The sequence shown here is derived from an EMBL/GenBank/DDBJ whole genome shotgun (WGS) entry which is preliminary data.</text>
</comment>
<feature type="region of interest" description="Disordered" evidence="2">
    <location>
        <begin position="183"/>
        <end position="206"/>
    </location>
</feature>
<protein>
    <submittedName>
        <fullName evidence="3">Uncharacterized protein</fullName>
    </submittedName>
</protein>
<feature type="region of interest" description="Disordered" evidence="2">
    <location>
        <begin position="1"/>
        <end position="28"/>
    </location>
</feature>
<feature type="compositionally biased region" description="Polar residues" evidence="2">
    <location>
        <begin position="1"/>
        <end position="20"/>
    </location>
</feature>
<evidence type="ECO:0000313" key="3">
    <source>
        <dbReference type="EMBL" id="KAK0514223.1"/>
    </source>
</evidence>
<organism evidence="3 4">
    <name type="scientific">Cladonia borealis</name>
    <dbReference type="NCBI Taxonomy" id="184061"/>
    <lineage>
        <taxon>Eukaryota</taxon>
        <taxon>Fungi</taxon>
        <taxon>Dikarya</taxon>
        <taxon>Ascomycota</taxon>
        <taxon>Pezizomycotina</taxon>
        <taxon>Lecanoromycetes</taxon>
        <taxon>OSLEUM clade</taxon>
        <taxon>Lecanoromycetidae</taxon>
        <taxon>Lecanorales</taxon>
        <taxon>Lecanorineae</taxon>
        <taxon>Cladoniaceae</taxon>
        <taxon>Cladonia</taxon>
    </lineage>
</organism>
<feature type="coiled-coil region" evidence="1">
    <location>
        <begin position="29"/>
        <end position="77"/>
    </location>
</feature>
<accession>A0AA39R6I4</accession>
<proteinExistence type="predicted"/>
<dbReference type="Proteomes" id="UP001166286">
    <property type="component" value="Unassembled WGS sequence"/>
</dbReference>
<keyword evidence="4" id="KW-1185">Reference proteome</keyword>
<dbReference type="AlphaFoldDB" id="A0AA39R6I4"/>
<keyword evidence="1" id="KW-0175">Coiled coil</keyword>
<dbReference type="EMBL" id="JAFEKC020000005">
    <property type="protein sequence ID" value="KAK0514223.1"/>
    <property type="molecule type" value="Genomic_DNA"/>
</dbReference>